<gene>
    <name evidence="2" type="ORF">A4A49_07988</name>
</gene>
<evidence type="ECO:0000313" key="2">
    <source>
        <dbReference type="EMBL" id="OIT32836.1"/>
    </source>
</evidence>
<name>A0A314KTZ3_NICAT</name>
<dbReference type="EMBL" id="MJEQ01000988">
    <property type="protein sequence ID" value="OIT32836.1"/>
    <property type="molecule type" value="Genomic_DNA"/>
</dbReference>
<organism evidence="2 3">
    <name type="scientific">Nicotiana attenuata</name>
    <name type="common">Coyote tobacco</name>
    <dbReference type="NCBI Taxonomy" id="49451"/>
    <lineage>
        <taxon>Eukaryota</taxon>
        <taxon>Viridiplantae</taxon>
        <taxon>Streptophyta</taxon>
        <taxon>Embryophyta</taxon>
        <taxon>Tracheophyta</taxon>
        <taxon>Spermatophyta</taxon>
        <taxon>Magnoliopsida</taxon>
        <taxon>eudicotyledons</taxon>
        <taxon>Gunneridae</taxon>
        <taxon>Pentapetalae</taxon>
        <taxon>asterids</taxon>
        <taxon>lamiids</taxon>
        <taxon>Solanales</taxon>
        <taxon>Solanaceae</taxon>
        <taxon>Nicotianoideae</taxon>
        <taxon>Nicotianeae</taxon>
        <taxon>Nicotiana</taxon>
    </lineage>
</organism>
<keyword evidence="3" id="KW-1185">Reference proteome</keyword>
<comment type="caution">
    <text evidence="2">The sequence shown here is derived from an EMBL/GenBank/DDBJ whole genome shotgun (WGS) entry which is preliminary data.</text>
</comment>
<proteinExistence type="predicted"/>
<accession>A0A314KTZ3</accession>
<feature type="compositionally biased region" description="Basic and acidic residues" evidence="1">
    <location>
        <begin position="41"/>
        <end position="50"/>
    </location>
</feature>
<evidence type="ECO:0000256" key="1">
    <source>
        <dbReference type="SAM" id="MobiDB-lite"/>
    </source>
</evidence>
<dbReference type="AlphaFoldDB" id="A0A314KTZ3"/>
<feature type="region of interest" description="Disordered" evidence="1">
    <location>
        <begin position="38"/>
        <end position="64"/>
    </location>
</feature>
<reference evidence="2" key="1">
    <citation type="submission" date="2016-11" db="EMBL/GenBank/DDBJ databases">
        <title>The genome of Nicotiana attenuata.</title>
        <authorList>
            <person name="Xu S."/>
            <person name="Brockmoeller T."/>
            <person name="Gaquerel E."/>
            <person name="Navarro A."/>
            <person name="Kuhl H."/>
            <person name="Gase K."/>
            <person name="Ling Z."/>
            <person name="Zhou W."/>
            <person name="Kreitzer C."/>
            <person name="Stanke M."/>
            <person name="Tang H."/>
            <person name="Lyons E."/>
            <person name="Pandey P."/>
            <person name="Pandey S.P."/>
            <person name="Timmermann B."/>
            <person name="Baldwin I.T."/>
        </authorList>
    </citation>
    <scope>NUCLEOTIDE SEQUENCE [LARGE SCALE GENOMIC DNA]</scope>
    <source>
        <strain evidence="2">UT</strain>
    </source>
</reference>
<dbReference type="Proteomes" id="UP000187609">
    <property type="component" value="Unassembled WGS sequence"/>
</dbReference>
<evidence type="ECO:0000313" key="3">
    <source>
        <dbReference type="Proteomes" id="UP000187609"/>
    </source>
</evidence>
<sequence length="196" mass="21563">MQKHLWLIERTAIIIDAEQYANAAGQLITKELEQSKMQLSTDRKEKRAEQVLDAPTPNGNRAQSSLETIAALKDPKATDGTKLVHVHDQPAAVPAELFENPAGSKATTVNRVSQGQIYVDKTSVQVLHIQGKSGQTPIPVARYLDVTDGFRDDKCEKQAADTIESVSPAMQQLKGRDRTVVNRSHTSQSKIGFSIY</sequence>
<dbReference type="Gramene" id="OIT32836">
    <property type="protein sequence ID" value="OIT32836"/>
    <property type="gene ID" value="A4A49_07988"/>
</dbReference>
<protein>
    <submittedName>
        <fullName evidence="2">Uncharacterized protein</fullName>
    </submittedName>
</protein>